<dbReference type="InterPro" id="IPR006059">
    <property type="entry name" value="SBP"/>
</dbReference>
<dbReference type="InterPro" id="IPR022386">
    <property type="entry name" value="Chitin_NgcE"/>
</dbReference>
<dbReference type="PROSITE" id="PS51318">
    <property type="entry name" value="TAT"/>
    <property type="match status" value="1"/>
</dbReference>
<dbReference type="Gene3D" id="3.40.190.10">
    <property type="entry name" value="Periplasmic binding protein-like II"/>
    <property type="match status" value="2"/>
</dbReference>
<sequence length="467" mass="49053">MSPIDRRTLLLGLAGGTGLLLTGCAVPSGGRDSGSKAAPAVAGDDPKNPFGVKTSDRLDVVIFKGGFGDDYAKQVEETYKQAFPGAQVKHSGLQKLQETLQPRFVSGTPPDVIDNSGAAALNAVTLQKGGQLLDLKALLDAPSVDDPKVRVRDTLLPGVVESGTLGDTVASVNYAYTVTGFWYNQDLFEKNGWVYPKTWDELVALCAKIKASGIAPFTYQGKFPGYFLEPLMQMMAKTGGAETLAAVDNLEPGAWQSQPVADAVGAIEKLVKNGYILQGSEGLSHTEAQQAWVDGKAALIPCGSWLENEMKSTTPKGFRMAVGPTPAVTAQDKLPATAISASSSEGFIVPKDAKNTAGGLEFLRLLLSRSAASKFSELTGSMTTVKGAGANVTNSPALTSARKAVEAAGANTISFRFGGWYGDLYAAGSSAMGELLTGRVDAAEFMKRTQAAADKIAKDSNVVKYHR</sequence>
<proteinExistence type="inferred from homology"/>
<dbReference type="RefSeq" id="WP_209694512.1">
    <property type="nucleotide sequence ID" value="NZ_BAAAVU010000013.1"/>
</dbReference>
<evidence type="ECO:0000313" key="6">
    <source>
        <dbReference type="Proteomes" id="UP000755585"/>
    </source>
</evidence>
<dbReference type="EMBL" id="JAGINT010000001">
    <property type="protein sequence ID" value="MBP2351632.1"/>
    <property type="molecule type" value="Genomic_DNA"/>
</dbReference>
<dbReference type="Pfam" id="PF01547">
    <property type="entry name" value="SBP_bac_1"/>
    <property type="match status" value="1"/>
</dbReference>
<comment type="similarity">
    <text evidence="2">Belongs to the bacterial solute-binding protein 1 family.</text>
</comment>
<dbReference type="NCBIfam" id="TIGR03851">
    <property type="entry name" value="chitin_NgcE"/>
    <property type="match status" value="1"/>
</dbReference>
<organism evidence="5 6">
    <name type="scientific">Kribbella aluminosa</name>
    <dbReference type="NCBI Taxonomy" id="416017"/>
    <lineage>
        <taxon>Bacteria</taxon>
        <taxon>Bacillati</taxon>
        <taxon>Actinomycetota</taxon>
        <taxon>Actinomycetes</taxon>
        <taxon>Propionibacteriales</taxon>
        <taxon>Kribbellaceae</taxon>
        <taxon>Kribbella</taxon>
    </lineage>
</organism>
<evidence type="ECO:0000256" key="3">
    <source>
        <dbReference type="ARBA" id="ARBA00022448"/>
    </source>
</evidence>
<comment type="caution">
    <text evidence="5">The sequence shown here is derived from an EMBL/GenBank/DDBJ whole genome shotgun (WGS) entry which is preliminary data.</text>
</comment>
<evidence type="ECO:0000256" key="4">
    <source>
        <dbReference type="ARBA" id="ARBA00022729"/>
    </source>
</evidence>
<protein>
    <submittedName>
        <fullName evidence="5">N-acetylglucosamine transport system substrate-binding protein</fullName>
    </submittedName>
</protein>
<keyword evidence="6" id="KW-1185">Reference proteome</keyword>
<dbReference type="InterPro" id="IPR050490">
    <property type="entry name" value="Bact_solute-bd_prot1"/>
</dbReference>
<comment type="subcellular location">
    <subcellularLocation>
        <location evidence="1">Cell envelope</location>
    </subcellularLocation>
</comment>
<gene>
    <name evidence="5" type="ORF">JOF29_002715</name>
</gene>
<accession>A0ABS4UIZ6</accession>
<evidence type="ECO:0000313" key="5">
    <source>
        <dbReference type="EMBL" id="MBP2351632.1"/>
    </source>
</evidence>
<dbReference type="PANTHER" id="PTHR43649">
    <property type="entry name" value="ARABINOSE-BINDING PROTEIN-RELATED"/>
    <property type="match status" value="1"/>
</dbReference>
<reference evidence="5 6" key="1">
    <citation type="submission" date="2021-03" db="EMBL/GenBank/DDBJ databases">
        <title>Sequencing the genomes of 1000 actinobacteria strains.</title>
        <authorList>
            <person name="Klenk H.-P."/>
        </authorList>
    </citation>
    <scope>NUCLEOTIDE SEQUENCE [LARGE SCALE GENOMIC DNA]</scope>
    <source>
        <strain evidence="5 6">DSM 18824</strain>
    </source>
</reference>
<evidence type="ECO:0000256" key="1">
    <source>
        <dbReference type="ARBA" id="ARBA00004196"/>
    </source>
</evidence>
<dbReference type="InterPro" id="IPR006311">
    <property type="entry name" value="TAT_signal"/>
</dbReference>
<keyword evidence="3" id="KW-0813">Transport</keyword>
<evidence type="ECO:0000256" key="2">
    <source>
        <dbReference type="ARBA" id="ARBA00008520"/>
    </source>
</evidence>
<name>A0ABS4UIZ6_9ACTN</name>
<dbReference type="Proteomes" id="UP000755585">
    <property type="component" value="Unassembled WGS sequence"/>
</dbReference>
<dbReference type="PROSITE" id="PS51257">
    <property type="entry name" value="PROKAR_LIPOPROTEIN"/>
    <property type="match status" value="1"/>
</dbReference>
<keyword evidence="4" id="KW-0732">Signal</keyword>
<dbReference type="PANTHER" id="PTHR43649:SF31">
    <property type="entry name" value="SN-GLYCEROL-3-PHOSPHATE-BINDING PERIPLASMIC PROTEIN UGPB"/>
    <property type="match status" value="1"/>
</dbReference>
<dbReference type="SUPFAM" id="SSF53850">
    <property type="entry name" value="Periplasmic binding protein-like II"/>
    <property type="match status" value="1"/>
</dbReference>